<reference evidence="1" key="1">
    <citation type="submission" date="2023-10" db="EMBL/GenBank/DDBJ databases">
        <authorList>
            <person name="Rodriguez Cubillos JULIANA M."/>
            <person name="De Vega J."/>
        </authorList>
    </citation>
    <scope>NUCLEOTIDE SEQUENCE</scope>
</reference>
<keyword evidence="2" id="KW-1185">Reference proteome</keyword>
<gene>
    <name evidence="1" type="ORF">MILVUS5_LOCUS41436</name>
</gene>
<proteinExistence type="predicted"/>
<comment type="caution">
    <text evidence="1">The sequence shown here is derived from an EMBL/GenBank/DDBJ whole genome shotgun (WGS) entry which is preliminary data.</text>
</comment>
<name>A0ACB0MD90_TRIPR</name>
<dbReference type="EMBL" id="CASHSV030000823">
    <property type="protein sequence ID" value="CAJ2679316.1"/>
    <property type="molecule type" value="Genomic_DNA"/>
</dbReference>
<accession>A0ACB0MD90</accession>
<sequence length="321" mass="36664">MWADMLQWRKEFGVDTIIEDFEFKESNEFVKYHPHCYHGVDKEGRPVFIARPKKDYRNKPYIMTTPERCLKYHIQECEKLFAIKFPASTIASKRLIDSRTEIIDVQDINHGQTFIINASTEFRLRWNTFKYTIDPERASKIHVLGNNYQTKLLEIIDASELPTYLGGTCTCADQGGCLRSGKGPWNNPEILKMIRSGEARRISQPVKVLNCEGNVNGIDTSTSESRSEAEVNDIASPKNPNNWLDPSDSMMSAMETRTSVLEKLVSEQGKLLTELKTDMGQIKELLLEFMKKTPPSEGTENLVKNVKTEDDGAEFVVVNWN</sequence>
<evidence type="ECO:0000313" key="1">
    <source>
        <dbReference type="EMBL" id="CAJ2679316.1"/>
    </source>
</evidence>
<evidence type="ECO:0000313" key="2">
    <source>
        <dbReference type="Proteomes" id="UP001177021"/>
    </source>
</evidence>
<protein>
    <submittedName>
        <fullName evidence="1">Uncharacterized protein</fullName>
    </submittedName>
</protein>
<dbReference type="Proteomes" id="UP001177021">
    <property type="component" value="Unassembled WGS sequence"/>
</dbReference>
<organism evidence="1 2">
    <name type="scientific">Trifolium pratense</name>
    <name type="common">Red clover</name>
    <dbReference type="NCBI Taxonomy" id="57577"/>
    <lineage>
        <taxon>Eukaryota</taxon>
        <taxon>Viridiplantae</taxon>
        <taxon>Streptophyta</taxon>
        <taxon>Embryophyta</taxon>
        <taxon>Tracheophyta</taxon>
        <taxon>Spermatophyta</taxon>
        <taxon>Magnoliopsida</taxon>
        <taxon>eudicotyledons</taxon>
        <taxon>Gunneridae</taxon>
        <taxon>Pentapetalae</taxon>
        <taxon>rosids</taxon>
        <taxon>fabids</taxon>
        <taxon>Fabales</taxon>
        <taxon>Fabaceae</taxon>
        <taxon>Papilionoideae</taxon>
        <taxon>50 kb inversion clade</taxon>
        <taxon>NPAAA clade</taxon>
        <taxon>Hologalegina</taxon>
        <taxon>IRL clade</taxon>
        <taxon>Trifolieae</taxon>
        <taxon>Trifolium</taxon>
    </lineage>
</organism>